<dbReference type="PANTHER" id="PTHR43179">
    <property type="entry name" value="RHAMNOSYLTRANSFERASE WBBL"/>
    <property type="match status" value="1"/>
</dbReference>
<dbReference type="SUPFAM" id="SSF53448">
    <property type="entry name" value="Nucleotide-diphospho-sugar transferases"/>
    <property type="match status" value="2"/>
</dbReference>
<keyword evidence="2" id="KW-0328">Glycosyltransferase</keyword>
<accession>A0ABV6FZ39</accession>
<evidence type="ECO:0000259" key="1">
    <source>
        <dbReference type="Pfam" id="PF00535"/>
    </source>
</evidence>
<reference evidence="2 3" key="1">
    <citation type="submission" date="2024-09" db="EMBL/GenBank/DDBJ databases">
        <authorList>
            <person name="Sun Q."/>
            <person name="Mori K."/>
        </authorList>
    </citation>
    <scope>NUCLEOTIDE SEQUENCE [LARGE SCALE GENOMIC DNA]</scope>
    <source>
        <strain evidence="2 3">CCM 7415</strain>
    </source>
</reference>
<proteinExistence type="predicted"/>
<evidence type="ECO:0000313" key="2">
    <source>
        <dbReference type="EMBL" id="MFC0266579.1"/>
    </source>
</evidence>
<dbReference type="Proteomes" id="UP001589814">
    <property type="component" value="Unassembled WGS sequence"/>
</dbReference>
<feature type="domain" description="Glycosyltransferase 2-like" evidence="1">
    <location>
        <begin position="487"/>
        <end position="665"/>
    </location>
</feature>
<evidence type="ECO:0000313" key="3">
    <source>
        <dbReference type="Proteomes" id="UP001589814"/>
    </source>
</evidence>
<dbReference type="CDD" id="cd04186">
    <property type="entry name" value="GT_2_like_c"/>
    <property type="match status" value="1"/>
</dbReference>
<organism evidence="2 3">
    <name type="scientific">Kushneria aurantia</name>
    <dbReference type="NCBI Taxonomy" id="504092"/>
    <lineage>
        <taxon>Bacteria</taxon>
        <taxon>Pseudomonadati</taxon>
        <taxon>Pseudomonadota</taxon>
        <taxon>Gammaproteobacteria</taxon>
        <taxon>Oceanospirillales</taxon>
        <taxon>Halomonadaceae</taxon>
        <taxon>Kushneria</taxon>
    </lineage>
</organism>
<comment type="caution">
    <text evidence="2">The sequence shown here is derived from an EMBL/GenBank/DDBJ whole genome shotgun (WGS) entry which is preliminary data.</text>
</comment>
<gene>
    <name evidence="2" type="ORF">ACFFHW_00975</name>
</gene>
<dbReference type="PANTHER" id="PTHR43179:SF7">
    <property type="entry name" value="RHAMNOSYLTRANSFERASE WBBL"/>
    <property type="match status" value="1"/>
</dbReference>
<sequence length="756" mass="85565">MSKVRVIRGRYRRLFFQPPGLRVFPRVMPMGNMKALQGAQGAGPPYEWQADRGASFILLGTRPTVGWNMIELGVTHDQRSAAARITLDVGRGFEERHSFYLVVRGGRISKRIFFIPYGTRRIRLEPLVEQSGCFRIHHFQIVWLTPRFAHDRMIRRLGYADARFQHPDRRAVVDLLRQEEIDEGISWKKLLYTYYEATFVHCSPETSYAYWQEHIEILREPSQKKVRRLQQQFVDPVRIAVVLVAHNGAVQHLAASLGAVTEQRYPHWQLFAGEALLEEAEVLAQARGMAARDDRIGLLPGSTEEALSACIAASPDYVMLLRVGDRLARNALYHIAHQCQMTPGGALIYGDDDIIDAAGERVLPNFKPRWNDDYLLAANYIGHAAAFSCEQLQRYLAQREDPGDVDVHALMLASGSQCERERVHHLPFVIYHNDAANCRHPMAANATSQRAVESFVQRLDANARVRPVDDIGLKVSWPAPEPAPLVSLLVPTRDRVEILRPCVDTLLAITDYPNYEILILDNQSSCAETRRYLDEIQQDARVRVLAWNEPFNYSSINNYGVEQAHGSVIGLVNNDIEPINPGWLTEMVGHVCRAEIGCVGAKLYYPNDTVQHGGVILGLGGVAGHAHRFFPRAHGGFQNRLSLVQNLSAVTAACLLVRRAVFEEVGGLNEADLPVAYNDVDLCLKVREAGYRNLWTPFAELYHHESISRGVDDNPTKRARAKREVDYIRYRWREALQQDPAYNPNLTVAYEDFSLR</sequence>
<dbReference type="EMBL" id="JBHLVX010000004">
    <property type="protein sequence ID" value="MFC0266579.1"/>
    <property type="molecule type" value="Genomic_DNA"/>
</dbReference>
<dbReference type="GO" id="GO:0016757">
    <property type="term" value="F:glycosyltransferase activity"/>
    <property type="evidence" value="ECO:0007669"/>
    <property type="project" value="UniProtKB-KW"/>
</dbReference>
<dbReference type="Gene3D" id="3.90.550.10">
    <property type="entry name" value="Spore Coat Polysaccharide Biosynthesis Protein SpsA, Chain A"/>
    <property type="match status" value="2"/>
</dbReference>
<protein>
    <submittedName>
        <fullName evidence="2">Glycosyltransferase</fullName>
        <ecNumber evidence="2">2.4.-.-</ecNumber>
    </submittedName>
</protein>
<name>A0ABV6FZ39_9GAMM</name>
<dbReference type="EC" id="2.4.-.-" evidence="2"/>
<dbReference type="RefSeq" id="WP_019953009.1">
    <property type="nucleotide sequence ID" value="NZ_JBHLVX010000004.1"/>
</dbReference>
<dbReference type="InterPro" id="IPR029044">
    <property type="entry name" value="Nucleotide-diphossugar_trans"/>
</dbReference>
<keyword evidence="3" id="KW-1185">Reference proteome</keyword>
<keyword evidence="2" id="KW-0808">Transferase</keyword>
<dbReference type="Pfam" id="PF00535">
    <property type="entry name" value="Glycos_transf_2"/>
    <property type="match status" value="1"/>
</dbReference>
<dbReference type="InterPro" id="IPR001173">
    <property type="entry name" value="Glyco_trans_2-like"/>
</dbReference>